<dbReference type="AlphaFoldDB" id="A0A7U5CV45"/>
<dbReference type="GO" id="GO:0016747">
    <property type="term" value="F:acyltransferase activity, transferring groups other than amino-acyl groups"/>
    <property type="evidence" value="ECO:0007669"/>
    <property type="project" value="InterPro"/>
</dbReference>
<dbReference type="EMBL" id="CP010836">
    <property type="protein sequence ID" value="AJP74519.1"/>
    <property type="molecule type" value="Genomic_DNA"/>
</dbReference>
<keyword evidence="1" id="KW-0808">Transferase</keyword>
<accession>A0A7U5CV45</accession>
<dbReference type="InterPro" id="IPR050832">
    <property type="entry name" value="Bact_Acetyltransf"/>
</dbReference>
<dbReference type="Proteomes" id="UP000032300">
    <property type="component" value="Chromosome"/>
</dbReference>
<dbReference type="InterPro" id="IPR000182">
    <property type="entry name" value="GNAT_dom"/>
</dbReference>
<evidence type="ECO:0000259" key="3">
    <source>
        <dbReference type="PROSITE" id="PS51186"/>
    </source>
</evidence>
<dbReference type="KEGG" id="sphi:TS85_13855"/>
<evidence type="ECO:0000313" key="5">
    <source>
        <dbReference type="Proteomes" id="UP000032300"/>
    </source>
</evidence>
<dbReference type="PROSITE" id="PS51186">
    <property type="entry name" value="GNAT"/>
    <property type="match status" value="1"/>
</dbReference>
<dbReference type="PANTHER" id="PTHR43877:SF2">
    <property type="entry name" value="AMINOALKYLPHOSPHONATE N-ACETYLTRANSFERASE-RELATED"/>
    <property type="match status" value="1"/>
</dbReference>
<proteinExistence type="predicted"/>
<evidence type="ECO:0000256" key="2">
    <source>
        <dbReference type="ARBA" id="ARBA00023315"/>
    </source>
</evidence>
<evidence type="ECO:0000256" key="1">
    <source>
        <dbReference type="ARBA" id="ARBA00022679"/>
    </source>
</evidence>
<protein>
    <recommendedName>
        <fullName evidence="3">N-acetyltransferase domain-containing protein</fullName>
    </recommendedName>
</protein>
<dbReference type="Pfam" id="PF00583">
    <property type="entry name" value="Acetyltransf_1"/>
    <property type="match status" value="1"/>
</dbReference>
<dbReference type="InterPro" id="IPR016181">
    <property type="entry name" value="Acyl_CoA_acyltransferase"/>
</dbReference>
<keyword evidence="2" id="KW-0012">Acyltransferase</keyword>
<dbReference type="PANTHER" id="PTHR43877">
    <property type="entry name" value="AMINOALKYLPHOSPHONATE N-ACETYLTRANSFERASE-RELATED-RELATED"/>
    <property type="match status" value="1"/>
</dbReference>
<evidence type="ECO:0000313" key="4">
    <source>
        <dbReference type="EMBL" id="AJP74519.1"/>
    </source>
</evidence>
<organism evidence="4 5">
    <name type="scientific">Sphingomonas hengshuiensis</name>
    <dbReference type="NCBI Taxonomy" id="1609977"/>
    <lineage>
        <taxon>Bacteria</taxon>
        <taxon>Pseudomonadati</taxon>
        <taxon>Pseudomonadota</taxon>
        <taxon>Alphaproteobacteria</taxon>
        <taxon>Sphingomonadales</taxon>
        <taxon>Sphingomonadaceae</taxon>
        <taxon>Sphingomonas</taxon>
    </lineage>
</organism>
<dbReference type="CDD" id="cd04301">
    <property type="entry name" value="NAT_SF"/>
    <property type="match status" value="1"/>
</dbReference>
<reference evidence="4 5" key="1">
    <citation type="journal article" date="2015" name="Int. J. Syst. Evol. Microbiol.">
        <title>Sphingomonas hengshuiensis sp. nov., isolated from lake wetland.</title>
        <authorList>
            <person name="Wei S."/>
            <person name="Wang T."/>
            <person name="Liu H."/>
            <person name="Zhang C."/>
            <person name="Guo J."/>
            <person name="Wang Q."/>
            <person name="Liang K."/>
            <person name="Zhang Z."/>
        </authorList>
    </citation>
    <scope>NUCLEOTIDE SEQUENCE [LARGE SCALE GENOMIC DNA]</scope>
    <source>
        <strain evidence="4 5">WHSC-8</strain>
    </source>
</reference>
<keyword evidence="5" id="KW-1185">Reference proteome</keyword>
<feature type="domain" description="N-acetyltransferase" evidence="3">
    <location>
        <begin position="23"/>
        <end position="183"/>
    </location>
</feature>
<reference evidence="4 5" key="2">
    <citation type="submission" date="2015-02" db="EMBL/GenBank/DDBJ databases">
        <title>The complete genome of Sphingomonas hengshuiensis sp. WHSC-8 isolated from soil of Hengshui Lake.</title>
        <authorList>
            <person name="Wei S."/>
            <person name="Guo J."/>
            <person name="Su C."/>
            <person name="Wu R."/>
            <person name="Zhang Z."/>
            <person name="Liang K."/>
            <person name="Li H."/>
            <person name="Wang T."/>
            <person name="Liu H."/>
            <person name="Zhang C."/>
            <person name="Li Z."/>
            <person name="Wang Q."/>
            <person name="Meng J."/>
        </authorList>
    </citation>
    <scope>NUCLEOTIDE SEQUENCE [LARGE SCALE GENOMIC DNA]</scope>
    <source>
        <strain evidence="4 5">WHSC-8</strain>
    </source>
</reference>
<dbReference type="SUPFAM" id="SSF55729">
    <property type="entry name" value="Acyl-CoA N-acyltransferases (Nat)"/>
    <property type="match status" value="1"/>
</dbReference>
<dbReference type="Gene3D" id="3.40.630.30">
    <property type="match status" value="1"/>
</dbReference>
<sequence length="185" mass="20462">MARFPARAAVPPSLGEALCALGIALRPAARGDMPFLRDLFGGFRALEMALVPWSAEQKRALLDDQFRLQHTHFLRYFPRTDFWIVTQGNAAPAPAPIGRLYLDRSSPEWRIIDIGLMPPARAAGVGSALIEWVQRSAREAGAAEIALDVAHSNPLARRLYLRLGFVEDGVATATHQPMRWRVPIS</sequence>
<gene>
    <name evidence="4" type="ORF">TS85_13855</name>
</gene>
<name>A0A7U5CV45_9SPHN</name>